<dbReference type="EMBL" id="OC316919">
    <property type="protein sequence ID" value="CAD7394267.1"/>
    <property type="molecule type" value="Genomic_DNA"/>
</dbReference>
<reference evidence="2" key="1">
    <citation type="submission" date="2020-11" db="EMBL/GenBank/DDBJ databases">
        <authorList>
            <person name="Tran Van P."/>
        </authorList>
    </citation>
    <scope>NUCLEOTIDE SEQUENCE</scope>
</reference>
<name>A0A7R9CCS1_TIMCR</name>
<evidence type="ECO:0000256" key="1">
    <source>
        <dbReference type="SAM" id="MobiDB-lite"/>
    </source>
</evidence>
<feature type="compositionally biased region" description="Basic and acidic residues" evidence="1">
    <location>
        <begin position="16"/>
        <end position="28"/>
    </location>
</feature>
<dbReference type="AlphaFoldDB" id="A0A7R9CCS1"/>
<sequence length="441" mass="50013">MKHYDGIGKVELEEVNPHLRGGRVENHLGKTTPSSPDRDSNLGLPVLSSRAQHDKRGVLQFRSAYTRAATGDNTIDLSNLSKDKPQCTRLGLNSDLPVFGSLVQHVNSALDHVATKAGLDYWLIGQEYEASRYEIESLRRAYTGATLLSTCQQKREKAAMNVDNMLATKNNFPPVWWRASRGTRAHLKHQKREYLIDDLGRVTLTAPLNNSASFVAQNAHCLSLSSQCSPRGGRISRFPQELEKKGRSVAGSSPENYERTGEEEFREVTDLLSKIVDRLGQIHKDIIGIAKVKRNNSTLLAKRLQPSQELVPYITGHGFNRACLFRMKLSEISLCCCGEVETPEHVTLECTFTEGERAELLMPIQANTIYHILRDVDRWSYLDEIADRKETDGLKERRQRQNQYVRQNIKKETTEKEVKSEDERKGEGEETSYLDETFPNR</sequence>
<feature type="region of interest" description="Disordered" evidence="1">
    <location>
        <begin position="16"/>
        <end position="45"/>
    </location>
</feature>
<evidence type="ECO:0000313" key="2">
    <source>
        <dbReference type="EMBL" id="CAD7394267.1"/>
    </source>
</evidence>
<gene>
    <name evidence="2" type="ORF">TCEB3V08_LOCUS2194</name>
</gene>
<organism evidence="2">
    <name type="scientific">Timema cristinae</name>
    <name type="common">Walking stick</name>
    <dbReference type="NCBI Taxonomy" id="61476"/>
    <lineage>
        <taxon>Eukaryota</taxon>
        <taxon>Metazoa</taxon>
        <taxon>Ecdysozoa</taxon>
        <taxon>Arthropoda</taxon>
        <taxon>Hexapoda</taxon>
        <taxon>Insecta</taxon>
        <taxon>Pterygota</taxon>
        <taxon>Neoptera</taxon>
        <taxon>Polyneoptera</taxon>
        <taxon>Phasmatodea</taxon>
        <taxon>Timematodea</taxon>
        <taxon>Timematoidea</taxon>
        <taxon>Timematidae</taxon>
        <taxon>Timema</taxon>
    </lineage>
</organism>
<feature type="compositionally biased region" description="Basic and acidic residues" evidence="1">
    <location>
        <begin position="409"/>
        <end position="428"/>
    </location>
</feature>
<accession>A0A7R9CCS1</accession>
<feature type="region of interest" description="Disordered" evidence="1">
    <location>
        <begin position="393"/>
        <end position="441"/>
    </location>
</feature>
<protein>
    <submittedName>
        <fullName evidence="2">Uncharacterized protein</fullName>
    </submittedName>
</protein>
<proteinExistence type="predicted"/>